<reference evidence="1 2" key="1">
    <citation type="submission" date="2015-03" db="EMBL/GenBank/DDBJ databases">
        <title>Genome assembly of Sandaracinus amylolyticus DSM 53668.</title>
        <authorList>
            <person name="Sharma G."/>
            <person name="Subramanian S."/>
        </authorList>
    </citation>
    <scope>NUCLEOTIDE SEQUENCE [LARGE SCALE GENOMIC DNA]</scope>
    <source>
        <strain evidence="1 2">DSM 53668</strain>
    </source>
</reference>
<dbReference type="Proteomes" id="UP000034883">
    <property type="component" value="Chromosome"/>
</dbReference>
<evidence type="ECO:0000313" key="1">
    <source>
        <dbReference type="EMBL" id="AKF04275.1"/>
    </source>
</evidence>
<protein>
    <submittedName>
        <fullName evidence="1">Uncharacterized protein</fullName>
    </submittedName>
</protein>
<name>A0A0F6W0E2_9BACT</name>
<dbReference type="AlphaFoldDB" id="A0A0F6W0E2"/>
<gene>
    <name evidence="1" type="ORF">DB32_001424</name>
</gene>
<proteinExistence type="predicted"/>
<organism evidence="1 2">
    <name type="scientific">Sandaracinus amylolyticus</name>
    <dbReference type="NCBI Taxonomy" id="927083"/>
    <lineage>
        <taxon>Bacteria</taxon>
        <taxon>Pseudomonadati</taxon>
        <taxon>Myxococcota</taxon>
        <taxon>Polyangia</taxon>
        <taxon>Polyangiales</taxon>
        <taxon>Sandaracinaceae</taxon>
        <taxon>Sandaracinus</taxon>
    </lineage>
</organism>
<evidence type="ECO:0000313" key="2">
    <source>
        <dbReference type="Proteomes" id="UP000034883"/>
    </source>
</evidence>
<sequence length="275" mass="30389">MGGEQEPPAKDPSPFMAFAQKHGLPMQTGWVPWQEGMRCEILGAQVLLESYAAEMPSAFIAWIAKHGGHVQTELIHAHGPLVLRAHVWMKDGWSPENHVRAHHALARFEAKVSVDPEVKASLQHRWATVSRGIHFVPNEHGGREALVAPYDVTRASRALRAAAISEGLGISFELFEWIDHESDPAEVIALSARGESLRLEIDDPGPRPEELARALTDLLGIPPERATWMVLPRKSPARSVVLDHVSRRHGELALRVVRHHGATAHLRARDGAVVE</sequence>
<dbReference type="KEGG" id="samy:DB32_001424"/>
<dbReference type="EMBL" id="CP011125">
    <property type="protein sequence ID" value="AKF04275.1"/>
    <property type="molecule type" value="Genomic_DNA"/>
</dbReference>
<accession>A0A0F6W0E2</accession>
<dbReference type="RefSeq" id="WP_053231627.1">
    <property type="nucleotide sequence ID" value="NZ_CP011125.1"/>
</dbReference>
<keyword evidence="2" id="KW-1185">Reference proteome</keyword>